<evidence type="ECO:0000256" key="2">
    <source>
        <dbReference type="ARBA" id="ARBA00022692"/>
    </source>
</evidence>
<dbReference type="InterPro" id="IPR036640">
    <property type="entry name" value="ABC1_TM_sf"/>
</dbReference>
<comment type="subcellular location">
    <subcellularLocation>
        <location evidence="1">Cell membrane</location>
        <topology evidence="1">Multi-pass membrane protein</topology>
    </subcellularLocation>
</comment>
<accession>A0ABR5Q2Z0</accession>
<evidence type="ECO:0000256" key="5">
    <source>
        <dbReference type="ARBA" id="ARBA00022989"/>
    </source>
</evidence>
<dbReference type="InterPro" id="IPR039421">
    <property type="entry name" value="Type_1_exporter"/>
</dbReference>
<dbReference type="InterPro" id="IPR027417">
    <property type="entry name" value="P-loop_NTPase"/>
</dbReference>
<name>A0ABR5Q2Z0_9ACTN</name>
<dbReference type="PANTHER" id="PTHR24221">
    <property type="entry name" value="ATP-BINDING CASSETTE SUB-FAMILY B"/>
    <property type="match status" value="1"/>
</dbReference>
<dbReference type="InterPro" id="IPR003593">
    <property type="entry name" value="AAA+_ATPase"/>
</dbReference>
<evidence type="ECO:0000256" key="7">
    <source>
        <dbReference type="SAM" id="Phobius"/>
    </source>
</evidence>
<feature type="transmembrane region" description="Helical" evidence="7">
    <location>
        <begin position="139"/>
        <end position="158"/>
    </location>
</feature>
<feature type="transmembrane region" description="Helical" evidence="7">
    <location>
        <begin position="164"/>
        <end position="185"/>
    </location>
</feature>
<evidence type="ECO:0000256" key="4">
    <source>
        <dbReference type="ARBA" id="ARBA00022840"/>
    </source>
</evidence>
<dbReference type="SMART" id="SM00382">
    <property type="entry name" value="AAA"/>
    <property type="match status" value="1"/>
</dbReference>
<feature type="domain" description="ABC transmembrane type-1" evidence="9">
    <location>
        <begin position="25"/>
        <end position="307"/>
    </location>
</feature>
<dbReference type="SUPFAM" id="SSF90123">
    <property type="entry name" value="ABC transporter transmembrane region"/>
    <property type="match status" value="1"/>
</dbReference>
<dbReference type="InterPro" id="IPR003439">
    <property type="entry name" value="ABC_transporter-like_ATP-bd"/>
</dbReference>
<evidence type="ECO:0000259" key="8">
    <source>
        <dbReference type="PROSITE" id="PS50893"/>
    </source>
</evidence>
<dbReference type="Proteomes" id="UP000051927">
    <property type="component" value="Unassembled WGS sequence"/>
</dbReference>
<evidence type="ECO:0000259" key="9">
    <source>
        <dbReference type="PROSITE" id="PS50929"/>
    </source>
</evidence>
<evidence type="ECO:0000256" key="3">
    <source>
        <dbReference type="ARBA" id="ARBA00022741"/>
    </source>
</evidence>
<proteinExistence type="predicted"/>
<dbReference type="GeneID" id="84903860"/>
<dbReference type="RefSeq" id="WP_003148570.1">
    <property type="nucleotide sequence ID" value="NZ_JQCP01000001.1"/>
</dbReference>
<feature type="transmembrane region" description="Helical" evidence="7">
    <location>
        <begin position="21"/>
        <end position="44"/>
    </location>
</feature>
<dbReference type="Gene3D" id="1.20.1560.10">
    <property type="entry name" value="ABC transporter type 1, transmembrane domain"/>
    <property type="match status" value="1"/>
</dbReference>
<dbReference type="Pfam" id="PF00664">
    <property type="entry name" value="ABC_membrane"/>
    <property type="match status" value="1"/>
</dbReference>
<dbReference type="PROSITE" id="PS50929">
    <property type="entry name" value="ABC_TM1F"/>
    <property type="match status" value="1"/>
</dbReference>
<evidence type="ECO:0000313" key="11">
    <source>
        <dbReference type="Proteomes" id="UP000051927"/>
    </source>
</evidence>
<feature type="transmembrane region" description="Helical" evidence="7">
    <location>
        <begin position="275"/>
        <end position="295"/>
    </location>
</feature>
<dbReference type="PROSITE" id="PS50893">
    <property type="entry name" value="ABC_TRANSPORTER_2"/>
    <property type="match status" value="1"/>
</dbReference>
<organism evidence="10 11">
    <name type="scientific">Lancefieldella rimae</name>
    <dbReference type="NCBI Taxonomy" id="1383"/>
    <lineage>
        <taxon>Bacteria</taxon>
        <taxon>Bacillati</taxon>
        <taxon>Actinomycetota</taxon>
        <taxon>Coriobacteriia</taxon>
        <taxon>Coriobacteriales</taxon>
        <taxon>Atopobiaceae</taxon>
        <taxon>Lancefieldella</taxon>
    </lineage>
</organism>
<keyword evidence="11" id="KW-1185">Reference proteome</keyword>
<gene>
    <name evidence="10" type="ORF">IV60_GL000483</name>
</gene>
<dbReference type="InterPro" id="IPR011527">
    <property type="entry name" value="ABC1_TM_dom"/>
</dbReference>
<dbReference type="PROSITE" id="PS00211">
    <property type="entry name" value="ABC_TRANSPORTER_1"/>
    <property type="match status" value="1"/>
</dbReference>
<reference evidence="10 11" key="1">
    <citation type="journal article" date="2015" name="Genome Announc.">
        <title>Expanding the biotechnology potential of lactobacilli through comparative genomics of 213 strains and associated genera.</title>
        <authorList>
            <person name="Sun Z."/>
            <person name="Harris H.M."/>
            <person name="McCann A."/>
            <person name="Guo C."/>
            <person name="Argimon S."/>
            <person name="Zhang W."/>
            <person name="Yang X."/>
            <person name="Jeffery I.B."/>
            <person name="Cooney J.C."/>
            <person name="Kagawa T.F."/>
            <person name="Liu W."/>
            <person name="Song Y."/>
            <person name="Salvetti E."/>
            <person name="Wrobel A."/>
            <person name="Rasinkangas P."/>
            <person name="Parkhill J."/>
            <person name="Rea M.C."/>
            <person name="O'Sullivan O."/>
            <person name="Ritari J."/>
            <person name="Douillard F.P."/>
            <person name="Paul Ross R."/>
            <person name="Yang R."/>
            <person name="Briner A.E."/>
            <person name="Felis G.E."/>
            <person name="de Vos W.M."/>
            <person name="Barrangou R."/>
            <person name="Klaenhammer T.R."/>
            <person name="Caufield P.W."/>
            <person name="Cui Y."/>
            <person name="Zhang H."/>
            <person name="O'Toole P.W."/>
        </authorList>
    </citation>
    <scope>NUCLEOTIDE SEQUENCE [LARGE SCALE GENOMIC DNA]</scope>
    <source>
        <strain evidence="10 11">DSM 7090</strain>
    </source>
</reference>
<feature type="transmembrane region" description="Helical" evidence="7">
    <location>
        <begin position="60"/>
        <end position="81"/>
    </location>
</feature>
<keyword evidence="4" id="KW-0067">ATP-binding</keyword>
<sequence>MNDDAKEIQYKLRRSLFWDNKGLLFGSFFFKTSFDLVTVCSPYITSVLMNAAVSGSTNDFIRGCIFAAMLTVTAIVNRFIIRYFVPEYLYHAANSYRNVAFKYMLKKGINSFEQDGSSAYISALINDLNSIETTYLEDMFTLAADSISFVVALIMLLVQSVPLTLVAIAASILPLIISVKLGGALGEIQKRSSEKASEFIAQVSDLVKGFPLIKAYGASKAALKLFKADNSALETTKRERRRTSIFINILSWSAFGLSQWAVLIAGTYLCITNQGVTPGVILMATLLMNYISLPLQTIPPILAARKASNDLISKFADLLASNKESEGADELNTVEHGITVSGLSFSYEEDAPVLRDITVEFAPKKSYAIVGASGSGKSTLFNLLMGGYLTYQGNIFYDGLELKGINKKSLYQNVSLVQQENFLFNASIQDNITMFGNHPEDAVMDACRRAGLAEFIEKNGLDYRCGEGGSNLSGGERQRICIARSLLKGSKVLLLDEATSALDHATADQIISSITNLTDTTRIVITHSLEEAQLTKFDEILVMKDGRLVEQGTFDELMAHDDYFKALYTLEQ</sequence>
<comment type="caution">
    <text evidence="10">The sequence shown here is derived from an EMBL/GenBank/DDBJ whole genome shotgun (WGS) entry which is preliminary data.</text>
</comment>
<dbReference type="SUPFAM" id="SSF52540">
    <property type="entry name" value="P-loop containing nucleoside triphosphate hydrolases"/>
    <property type="match status" value="1"/>
</dbReference>
<dbReference type="CDD" id="cd07346">
    <property type="entry name" value="ABC_6TM_exporters"/>
    <property type="match status" value="1"/>
</dbReference>
<dbReference type="Gene3D" id="3.40.50.300">
    <property type="entry name" value="P-loop containing nucleotide triphosphate hydrolases"/>
    <property type="match status" value="1"/>
</dbReference>
<keyword evidence="3" id="KW-0547">Nucleotide-binding</keyword>
<keyword evidence="2 7" id="KW-0812">Transmembrane</keyword>
<dbReference type="InterPro" id="IPR017871">
    <property type="entry name" value="ABC_transporter-like_CS"/>
</dbReference>
<dbReference type="PANTHER" id="PTHR24221:SF654">
    <property type="entry name" value="ATP-BINDING CASSETTE SUB-FAMILY B MEMBER 6"/>
    <property type="match status" value="1"/>
</dbReference>
<evidence type="ECO:0000256" key="1">
    <source>
        <dbReference type="ARBA" id="ARBA00004651"/>
    </source>
</evidence>
<feature type="domain" description="ABC transporter" evidence="8">
    <location>
        <begin position="338"/>
        <end position="570"/>
    </location>
</feature>
<evidence type="ECO:0000256" key="6">
    <source>
        <dbReference type="ARBA" id="ARBA00023136"/>
    </source>
</evidence>
<evidence type="ECO:0000313" key="10">
    <source>
        <dbReference type="EMBL" id="KRO03300.1"/>
    </source>
</evidence>
<keyword evidence="6 7" id="KW-0472">Membrane</keyword>
<keyword evidence="5 7" id="KW-1133">Transmembrane helix</keyword>
<dbReference type="Pfam" id="PF00005">
    <property type="entry name" value="ABC_tran"/>
    <property type="match status" value="1"/>
</dbReference>
<dbReference type="EMBL" id="JQCP01000001">
    <property type="protein sequence ID" value="KRO03300.1"/>
    <property type="molecule type" value="Genomic_DNA"/>
</dbReference>
<protein>
    <submittedName>
        <fullName evidence="10">ABC-type multidrug protein lipid transport system, ATPase component</fullName>
    </submittedName>
</protein>
<feature type="transmembrane region" description="Helical" evidence="7">
    <location>
        <begin position="245"/>
        <end position="269"/>
    </location>
</feature>